<dbReference type="Proteomes" id="UP000029981">
    <property type="component" value="Chromosome 1"/>
</dbReference>
<protein>
    <recommendedName>
        <fullName evidence="9">tRNA dimethylallyltransferase 2</fullName>
    </recommendedName>
</protein>
<dbReference type="Pfam" id="PF01715">
    <property type="entry name" value="IPPT"/>
    <property type="match status" value="1"/>
</dbReference>
<evidence type="ECO:0000256" key="6">
    <source>
        <dbReference type="RuleBase" id="RU003785"/>
    </source>
</evidence>
<reference evidence="7 8" key="1">
    <citation type="journal article" date="2009" name="Nat. Genet.">
        <title>The genome of the cucumber, Cucumis sativus L.</title>
        <authorList>
            <person name="Huang S."/>
            <person name="Li R."/>
            <person name="Zhang Z."/>
            <person name="Li L."/>
            <person name="Gu X."/>
            <person name="Fan W."/>
            <person name="Lucas W.J."/>
            <person name="Wang X."/>
            <person name="Xie B."/>
            <person name="Ni P."/>
            <person name="Ren Y."/>
            <person name="Zhu H."/>
            <person name="Li J."/>
            <person name="Lin K."/>
            <person name="Jin W."/>
            <person name="Fei Z."/>
            <person name="Li G."/>
            <person name="Staub J."/>
            <person name="Kilian A."/>
            <person name="van der Vossen E.A."/>
            <person name="Wu Y."/>
            <person name="Guo J."/>
            <person name="He J."/>
            <person name="Jia Z."/>
            <person name="Ren Y."/>
            <person name="Tian G."/>
            <person name="Lu Y."/>
            <person name="Ruan J."/>
            <person name="Qian W."/>
            <person name="Wang M."/>
            <person name="Huang Q."/>
            <person name="Li B."/>
            <person name="Xuan Z."/>
            <person name="Cao J."/>
            <person name="Asan"/>
            <person name="Wu Z."/>
            <person name="Zhang J."/>
            <person name="Cai Q."/>
            <person name="Bai Y."/>
            <person name="Zhao B."/>
            <person name="Han Y."/>
            <person name="Li Y."/>
            <person name="Li X."/>
            <person name="Wang S."/>
            <person name="Shi Q."/>
            <person name="Liu S."/>
            <person name="Cho W.K."/>
            <person name="Kim J.Y."/>
            <person name="Xu Y."/>
            <person name="Heller-Uszynska K."/>
            <person name="Miao H."/>
            <person name="Cheng Z."/>
            <person name="Zhang S."/>
            <person name="Wu J."/>
            <person name="Yang Y."/>
            <person name="Kang H."/>
            <person name="Li M."/>
            <person name="Liang H."/>
            <person name="Ren X."/>
            <person name="Shi Z."/>
            <person name="Wen M."/>
            <person name="Jian M."/>
            <person name="Yang H."/>
            <person name="Zhang G."/>
            <person name="Yang Z."/>
            <person name="Chen R."/>
            <person name="Liu S."/>
            <person name="Li J."/>
            <person name="Ma L."/>
            <person name="Liu H."/>
            <person name="Zhou Y."/>
            <person name="Zhao J."/>
            <person name="Fang X."/>
            <person name="Li G."/>
            <person name="Fang L."/>
            <person name="Li Y."/>
            <person name="Liu D."/>
            <person name="Zheng H."/>
            <person name="Zhang Y."/>
            <person name="Qin N."/>
            <person name="Li Z."/>
            <person name="Yang G."/>
            <person name="Yang S."/>
            <person name="Bolund L."/>
            <person name="Kristiansen K."/>
            <person name="Zheng H."/>
            <person name="Li S."/>
            <person name="Zhang X."/>
            <person name="Yang H."/>
            <person name="Wang J."/>
            <person name="Sun R."/>
            <person name="Zhang B."/>
            <person name="Jiang S."/>
            <person name="Wang J."/>
            <person name="Du Y."/>
            <person name="Li S."/>
        </authorList>
    </citation>
    <scope>NUCLEOTIDE SEQUENCE [LARGE SCALE GENOMIC DNA]</scope>
    <source>
        <strain evidence="8">cv. 9930</strain>
    </source>
</reference>
<dbReference type="PANTHER" id="PTHR11088:SF82">
    <property type="entry name" value="TRNA DIMETHYLALLYLTRANSFERASE 2"/>
    <property type="match status" value="1"/>
</dbReference>
<dbReference type="EMBL" id="CM002922">
    <property type="protein sequence ID" value="KGN64902.1"/>
    <property type="molecule type" value="Genomic_DNA"/>
</dbReference>
<keyword evidence="4 6" id="KW-0547">Nucleotide-binding</keyword>
<reference evidence="7 8" key="2">
    <citation type="journal article" date="2009" name="PLoS ONE">
        <title>An integrated genetic and cytogenetic map of the cucumber genome.</title>
        <authorList>
            <person name="Ren Y."/>
            <person name="Zhang Z."/>
            <person name="Liu J."/>
            <person name="Staub J.E."/>
            <person name="Han Y."/>
            <person name="Cheng Z."/>
            <person name="Li X."/>
            <person name="Lu J."/>
            <person name="Miao H."/>
            <person name="Kang H."/>
            <person name="Xie B."/>
            <person name="Gu X."/>
            <person name="Wang X."/>
            <person name="Du Y."/>
            <person name="Jin W."/>
            <person name="Huang S."/>
        </authorList>
    </citation>
    <scope>NUCLEOTIDE SEQUENCE [LARGE SCALE GENOMIC DNA]</scope>
    <source>
        <strain evidence="8">cv. 9930</strain>
    </source>
</reference>
<sequence length="474" mass="53144">MAIVNGGTRTVSANLNMGGEKPKVVVIMGPTGSGKSRLAIDLASYFPVEIINADSMQVYRGLDVLTNKVPPEDQNGVPHHLLGTVSPDVEFTAKDFRNSAVHVIDGIISRGCLPMIVGGTNYYIQALVSPFLLDDSAENVGGGCSIYPGDEGLGVDLDECRDGLKYDHNHLKEIDPVSANRIHPNNHRKINQYLSLYYRTGVLPSTLFQGKAAENWGQADSFKYDCCLICVDASVPQLDEHVDSRVDIMMAAGLLDEVYDIYNPNANYTRGLCQAIGVREFEEFFRCYIPEGGCKKESAGLSPKNLMECNEILKENMRSILTSPCDGQPSLLLKEAVDNVKLNTRRLVRRQRRQLKRLETLFGWKIHYVDSTEYITCKVEDSWTAHVVEPAVQIIRSFLTDGSATETMKPHSSELIKKDLWTQYICQACGNKVLRGAHEWEQHNQGRTHRKRMYRLRKKCEGLSLLHQKLPPQE</sequence>
<gene>
    <name evidence="7" type="ORF">Csa_1G152000</name>
</gene>
<dbReference type="STRING" id="3659.A0A0A0LVP2"/>
<keyword evidence="8" id="KW-1185">Reference proteome</keyword>
<evidence type="ECO:0008006" key="9">
    <source>
        <dbReference type="Google" id="ProtNLM"/>
    </source>
</evidence>
<comment type="similarity">
    <text evidence="1 6">Belongs to the IPP transferase family.</text>
</comment>
<dbReference type="GO" id="GO:0005524">
    <property type="term" value="F:ATP binding"/>
    <property type="evidence" value="ECO:0007669"/>
    <property type="project" value="UniProtKB-KW"/>
</dbReference>
<keyword evidence="5 6" id="KW-0067">ATP-binding</keyword>
<organism evidence="7 8">
    <name type="scientific">Cucumis sativus</name>
    <name type="common">Cucumber</name>
    <dbReference type="NCBI Taxonomy" id="3659"/>
    <lineage>
        <taxon>Eukaryota</taxon>
        <taxon>Viridiplantae</taxon>
        <taxon>Streptophyta</taxon>
        <taxon>Embryophyta</taxon>
        <taxon>Tracheophyta</taxon>
        <taxon>Spermatophyta</taxon>
        <taxon>Magnoliopsida</taxon>
        <taxon>eudicotyledons</taxon>
        <taxon>Gunneridae</taxon>
        <taxon>Pentapetalae</taxon>
        <taxon>rosids</taxon>
        <taxon>fabids</taxon>
        <taxon>Cucurbitales</taxon>
        <taxon>Cucurbitaceae</taxon>
        <taxon>Benincaseae</taxon>
        <taxon>Cucumis</taxon>
    </lineage>
</organism>
<keyword evidence="2 6" id="KW-0808">Transferase</keyword>
<dbReference type="SUPFAM" id="SSF52540">
    <property type="entry name" value="P-loop containing nucleoside triphosphate hydrolases"/>
    <property type="match status" value="1"/>
</dbReference>
<dbReference type="Gene3D" id="3.30.160.60">
    <property type="entry name" value="Classic Zinc Finger"/>
    <property type="match status" value="1"/>
</dbReference>
<dbReference type="InterPro" id="IPR027417">
    <property type="entry name" value="P-loop_NTPase"/>
</dbReference>
<dbReference type="NCBIfam" id="TIGR00174">
    <property type="entry name" value="miaA"/>
    <property type="match status" value="1"/>
</dbReference>
<dbReference type="AlphaFoldDB" id="A0A0A0LVP2"/>
<accession>A0A0A0LVP2</accession>
<dbReference type="FunFam" id="3.30.160.60:FF:002405">
    <property type="entry name" value="tRNA dimethylallyltransferase"/>
    <property type="match status" value="1"/>
</dbReference>
<evidence type="ECO:0000256" key="2">
    <source>
        <dbReference type="ARBA" id="ARBA00022679"/>
    </source>
</evidence>
<dbReference type="InterPro" id="IPR039657">
    <property type="entry name" value="Dimethylallyltransferase"/>
</dbReference>
<name>A0A0A0LVP2_CUCSA</name>
<dbReference type="GO" id="GO:0005739">
    <property type="term" value="C:mitochondrion"/>
    <property type="evidence" value="ECO:0000318"/>
    <property type="project" value="GO_Central"/>
</dbReference>
<evidence type="ECO:0000313" key="8">
    <source>
        <dbReference type="Proteomes" id="UP000029981"/>
    </source>
</evidence>
<dbReference type="OMA" id="WGLHLKS"/>
<keyword evidence="3" id="KW-0203">Cytokinin biosynthesis</keyword>
<dbReference type="HAMAP" id="MF_00185">
    <property type="entry name" value="IPP_trans"/>
    <property type="match status" value="1"/>
</dbReference>
<dbReference type="GO" id="GO:0052381">
    <property type="term" value="F:tRNA dimethylallyltransferase activity"/>
    <property type="evidence" value="ECO:0000318"/>
    <property type="project" value="GO_Central"/>
</dbReference>
<dbReference type="GO" id="GO:0009691">
    <property type="term" value="P:cytokinin biosynthetic process"/>
    <property type="evidence" value="ECO:0007669"/>
    <property type="project" value="UniProtKB-KW"/>
</dbReference>
<dbReference type="OrthoDB" id="775260at2759"/>
<dbReference type="PANTHER" id="PTHR11088">
    <property type="entry name" value="TRNA DIMETHYLALLYLTRANSFERASE"/>
    <property type="match status" value="1"/>
</dbReference>
<evidence type="ECO:0000256" key="5">
    <source>
        <dbReference type="ARBA" id="ARBA00022840"/>
    </source>
</evidence>
<evidence type="ECO:0000256" key="4">
    <source>
        <dbReference type="ARBA" id="ARBA00022741"/>
    </source>
</evidence>
<proteinExistence type="inferred from homology"/>
<dbReference type="SMR" id="A0A0A0LVP2"/>
<evidence type="ECO:0000256" key="1">
    <source>
        <dbReference type="ARBA" id="ARBA00005842"/>
    </source>
</evidence>
<dbReference type="GO" id="GO:0006400">
    <property type="term" value="P:tRNA modification"/>
    <property type="evidence" value="ECO:0000318"/>
    <property type="project" value="GO_Central"/>
</dbReference>
<evidence type="ECO:0000256" key="3">
    <source>
        <dbReference type="ARBA" id="ARBA00022712"/>
    </source>
</evidence>
<dbReference type="InterPro" id="IPR018022">
    <property type="entry name" value="IPT"/>
</dbReference>
<dbReference type="Gramene" id="KGN64902">
    <property type="protein sequence ID" value="KGN64902"/>
    <property type="gene ID" value="Csa_1G152000"/>
</dbReference>
<dbReference type="Gene3D" id="3.40.50.300">
    <property type="entry name" value="P-loop containing nucleotide triphosphate hydrolases"/>
    <property type="match status" value="1"/>
</dbReference>
<dbReference type="KEGG" id="csv:101202758"/>
<evidence type="ECO:0000313" key="7">
    <source>
        <dbReference type="EMBL" id="KGN64902.1"/>
    </source>
</evidence>
<dbReference type="eggNOG" id="KOG1384">
    <property type="taxonomic scope" value="Eukaryota"/>
</dbReference>
<dbReference type="Gene3D" id="1.10.20.140">
    <property type="match status" value="1"/>
</dbReference>
<reference evidence="7 8" key="3">
    <citation type="journal article" date="2010" name="BMC Genomics">
        <title>Transcriptome sequencing and comparative analysis of cucumber flowers with different sex types.</title>
        <authorList>
            <person name="Guo S."/>
            <person name="Zheng Y."/>
            <person name="Joung J.G."/>
            <person name="Liu S."/>
            <person name="Zhang Z."/>
            <person name="Crasta O.R."/>
            <person name="Sobral B.W."/>
            <person name="Xu Y."/>
            <person name="Huang S."/>
            <person name="Fei Z."/>
        </authorList>
    </citation>
    <scope>NUCLEOTIDE SEQUENCE [LARGE SCALE GENOMIC DNA]</scope>
    <source>
        <strain evidence="8">cv. 9930</strain>
    </source>
</reference>
<reference evidence="7 8" key="4">
    <citation type="journal article" date="2011" name="BMC Genomics">
        <title>RNA-Seq improves annotation of protein-coding genes in the cucumber genome.</title>
        <authorList>
            <person name="Li Z."/>
            <person name="Zhang Z."/>
            <person name="Yan P."/>
            <person name="Huang S."/>
            <person name="Fei Z."/>
            <person name="Lin K."/>
        </authorList>
    </citation>
    <scope>NUCLEOTIDE SEQUENCE [LARGE SCALE GENOMIC DNA]</scope>
    <source>
        <strain evidence="8">cv. 9930</strain>
    </source>
</reference>